<dbReference type="GO" id="GO:0022857">
    <property type="term" value="F:transmembrane transporter activity"/>
    <property type="evidence" value="ECO:0007669"/>
    <property type="project" value="InterPro"/>
</dbReference>
<feature type="transmembrane region" description="Helical" evidence="6">
    <location>
        <begin position="181"/>
        <end position="200"/>
    </location>
</feature>
<feature type="transmembrane region" description="Helical" evidence="6">
    <location>
        <begin position="447"/>
        <end position="467"/>
    </location>
</feature>
<protein>
    <recommendedName>
        <fullName evidence="7">Major facilitator superfamily (MFS) profile domain-containing protein</fullName>
    </recommendedName>
</protein>
<accession>A0A8S2RKY3</accession>
<dbReference type="Gene3D" id="1.20.1250.20">
    <property type="entry name" value="MFS general substrate transporter like domains"/>
    <property type="match status" value="2"/>
</dbReference>
<dbReference type="InterPro" id="IPR036259">
    <property type="entry name" value="MFS_trans_sf"/>
</dbReference>
<feature type="transmembrane region" description="Helical" evidence="6">
    <location>
        <begin position="370"/>
        <end position="395"/>
    </location>
</feature>
<dbReference type="AlphaFoldDB" id="A0A8S2RKY3"/>
<dbReference type="Proteomes" id="UP000682733">
    <property type="component" value="Unassembled WGS sequence"/>
</dbReference>
<evidence type="ECO:0000256" key="6">
    <source>
        <dbReference type="SAM" id="Phobius"/>
    </source>
</evidence>
<feature type="transmembrane region" description="Helical" evidence="6">
    <location>
        <begin position="407"/>
        <end position="427"/>
    </location>
</feature>
<sequence length="506" mass="54414">MDTDSRPKCFRNLPHEFTCVLTISCAQLLTQASIGNVLAPLHIIGPAIGINDRNRLPWTCAAYSLTVGIFILITGRLGDIFGHKLLFILGFIWYGIFSLLTGMAAYIRNDIYFDIIRAFQGIGPATVLPNGIALLARAYPAGRRKSLVFAFFGATAPVGWSMGAVFASIFAQFVWWAWSQWVLAGACIILAILAYFIIPTELSPAVQPMGKIDIPGAVTGITGLVLIVYACNQGPVSGWDKLYVHLPLALGFIILGLFILIEIKTDEPIMPPSLWIAPGFPGVIVCVGLGWSSFGIWNYYFVQFVEVVRQKTPLLLCAMFSPTVPAGFVATILVSQLYHRVAGHYLLMISMVAFCTGNALIATAPVDQTYWLQTFVATLITPFGMDISFPAASLIVSNSMPIHQQGVAASMINTVINLSVSLGLGIAGTVESQINKNGDNVLKGYRGALYAGICLSGVGIIVALLFCRVPKPAVSMEKSIADEEQQVGQVNGPGTEGEGLEGELSK</sequence>
<feature type="transmembrane region" description="Helical" evidence="6">
    <location>
        <begin position="212"/>
        <end position="230"/>
    </location>
</feature>
<keyword evidence="4 6" id="KW-0472">Membrane</keyword>
<evidence type="ECO:0000256" key="1">
    <source>
        <dbReference type="ARBA" id="ARBA00004141"/>
    </source>
</evidence>
<dbReference type="PROSITE" id="PS50850">
    <property type="entry name" value="MFS"/>
    <property type="match status" value="1"/>
</dbReference>
<organism evidence="9 10">
    <name type="scientific">Didymodactylos carnosus</name>
    <dbReference type="NCBI Taxonomy" id="1234261"/>
    <lineage>
        <taxon>Eukaryota</taxon>
        <taxon>Metazoa</taxon>
        <taxon>Spiralia</taxon>
        <taxon>Gnathifera</taxon>
        <taxon>Rotifera</taxon>
        <taxon>Eurotatoria</taxon>
        <taxon>Bdelloidea</taxon>
        <taxon>Philodinida</taxon>
        <taxon>Philodinidae</taxon>
        <taxon>Didymodactylos</taxon>
    </lineage>
</organism>
<keyword evidence="2 6" id="KW-0812">Transmembrane</keyword>
<feature type="domain" description="Major facilitator superfamily (MFS) profile" evidence="7">
    <location>
        <begin position="19"/>
        <end position="471"/>
    </location>
</feature>
<evidence type="ECO:0000313" key="9">
    <source>
        <dbReference type="EMBL" id="CAF4157059.1"/>
    </source>
</evidence>
<evidence type="ECO:0000256" key="3">
    <source>
        <dbReference type="ARBA" id="ARBA00022989"/>
    </source>
</evidence>
<feature type="transmembrane region" description="Helical" evidence="6">
    <location>
        <begin position="345"/>
        <end position="364"/>
    </location>
</feature>
<dbReference type="Proteomes" id="UP000677228">
    <property type="component" value="Unassembled WGS sequence"/>
</dbReference>
<name>A0A8S2RKY3_9BILA</name>
<evidence type="ECO:0000256" key="5">
    <source>
        <dbReference type="SAM" id="MobiDB-lite"/>
    </source>
</evidence>
<feature type="region of interest" description="Disordered" evidence="5">
    <location>
        <begin position="482"/>
        <end position="506"/>
    </location>
</feature>
<feature type="transmembrane region" description="Helical" evidence="6">
    <location>
        <begin position="242"/>
        <end position="261"/>
    </location>
</feature>
<keyword evidence="3 6" id="KW-1133">Transmembrane helix</keyword>
<dbReference type="PANTHER" id="PTHR42718:SF1">
    <property type="entry name" value="LOW AFFINITY AMMONIUM TRANSPORTER"/>
    <property type="match status" value="1"/>
</dbReference>
<dbReference type="PANTHER" id="PTHR42718">
    <property type="entry name" value="MAJOR FACILITATOR SUPERFAMILY MULTIDRUG TRANSPORTER MFSC"/>
    <property type="match status" value="1"/>
</dbReference>
<feature type="transmembrane region" description="Helical" evidence="6">
    <location>
        <begin position="312"/>
        <end position="333"/>
    </location>
</feature>
<dbReference type="SUPFAM" id="SSF103473">
    <property type="entry name" value="MFS general substrate transporter"/>
    <property type="match status" value="1"/>
</dbReference>
<comment type="subcellular location">
    <subcellularLocation>
        <location evidence="1">Membrane</location>
        <topology evidence="1">Multi-pass membrane protein</topology>
    </subcellularLocation>
</comment>
<dbReference type="InterPro" id="IPR011701">
    <property type="entry name" value="MFS"/>
</dbReference>
<dbReference type="EMBL" id="CAJNOK010022312">
    <property type="protein sequence ID" value="CAF1346108.1"/>
    <property type="molecule type" value="Genomic_DNA"/>
</dbReference>
<dbReference type="CDD" id="cd17476">
    <property type="entry name" value="MFS_Amf1_MDR_like"/>
    <property type="match status" value="1"/>
</dbReference>
<gene>
    <name evidence="8" type="ORF">OVA965_LOCUS30573</name>
    <name evidence="9" type="ORF">TMI583_LOCUS31380</name>
</gene>
<feature type="transmembrane region" description="Helical" evidence="6">
    <location>
        <begin position="85"/>
        <end position="106"/>
    </location>
</feature>
<dbReference type="GO" id="GO:0016020">
    <property type="term" value="C:membrane"/>
    <property type="evidence" value="ECO:0007669"/>
    <property type="project" value="UniProtKB-SubCell"/>
</dbReference>
<feature type="transmembrane region" description="Helical" evidence="6">
    <location>
        <begin position="273"/>
        <end position="300"/>
    </location>
</feature>
<feature type="transmembrane region" description="Helical" evidence="6">
    <location>
        <begin position="148"/>
        <end position="175"/>
    </location>
</feature>
<dbReference type="InterPro" id="IPR020846">
    <property type="entry name" value="MFS_dom"/>
</dbReference>
<dbReference type="EMBL" id="CAJOBA010043945">
    <property type="protein sequence ID" value="CAF4157059.1"/>
    <property type="molecule type" value="Genomic_DNA"/>
</dbReference>
<evidence type="ECO:0000259" key="7">
    <source>
        <dbReference type="PROSITE" id="PS50850"/>
    </source>
</evidence>
<feature type="transmembrane region" description="Helical" evidence="6">
    <location>
        <begin position="56"/>
        <end position="73"/>
    </location>
</feature>
<evidence type="ECO:0000313" key="10">
    <source>
        <dbReference type="Proteomes" id="UP000682733"/>
    </source>
</evidence>
<comment type="caution">
    <text evidence="9">The sequence shown here is derived from an EMBL/GenBank/DDBJ whole genome shotgun (WGS) entry which is preliminary data.</text>
</comment>
<evidence type="ECO:0000256" key="4">
    <source>
        <dbReference type="ARBA" id="ARBA00023136"/>
    </source>
</evidence>
<proteinExistence type="predicted"/>
<evidence type="ECO:0000256" key="2">
    <source>
        <dbReference type="ARBA" id="ARBA00022692"/>
    </source>
</evidence>
<evidence type="ECO:0000313" key="8">
    <source>
        <dbReference type="EMBL" id="CAF1346108.1"/>
    </source>
</evidence>
<reference evidence="9" key="1">
    <citation type="submission" date="2021-02" db="EMBL/GenBank/DDBJ databases">
        <authorList>
            <person name="Nowell W R."/>
        </authorList>
    </citation>
    <scope>NUCLEOTIDE SEQUENCE</scope>
</reference>
<dbReference type="Pfam" id="PF07690">
    <property type="entry name" value="MFS_1"/>
    <property type="match status" value="1"/>
</dbReference>